<feature type="non-terminal residue" evidence="2">
    <location>
        <position position="1"/>
    </location>
</feature>
<gene>
    <name evidence="2" type="ORF">Q604_UNBC13148G0002</name>
</gene>
<feature type="domain" description="Cell envelope-related transcriptional attenuator" evidence="1">
    <location>
        <begin position="2"/>
        <end position="36"/>
    </location>
</feature>
<dbReference type="Pfam" id="PF03816">
    <property type="entry name" value="LytR_cpsA_psr"/>
    <property type="match status" value="1"/>
</dbReference>
<organism evidence="2">
    <name type="scientific">human gut metagenome</name>
    <dbReference type="NCBI Taxonomy" id="408170"/>
    <lineage>
        <taxon>unclassified sequences</taxon>
        <taxon>metagenomes</taxon>
        <taxon>organismal metagenomes</taxon>
    </lineage>
</organism>
<sequence>LSSIIRDSYVTIPSKNKKDKINHAYAFGGPELTLET</sequence>
<reference evidence="2" key="1">
    <citation type="submission" date="2013-12" db="EMBL/GenBank/DDBJ databases">
        <title>A Varibaculum cambriense genome reconstructed from a premature infant gut community with otherwise low bacterial novelty that shifts toward anaerobic metabolism during the third week of life.</title>
        <authorList>
            <person name="Brown C.T."/>
            <person name="Sharon I."/>
            <person name="Thomas B.C."/>
            <person name="Castelle C.J."/>
            <person name="Morowitz M.J."/>
            <person name="Banfield J.F."/>
        </authorList>
    </citation>
    <scope>NUCLEOTIDE SEQUENCE</scope>
</reference>
<comment type="caution">
    <text evidence="2">The sequence shown here is derived from an EMBL/GenBank/DDBJ whole genome shotgun (WGS) entry which is preliminary data.</text>
</comment>
<dbReference type="AlphaFoldDB" id="W1XPW0"/>
<dbReference type="EMBL" id="AZMM01013148">
    <property type="protein sequence ID" value="ETJ32393.1"/>
    <property type="molecule type" value="Genomic_DNA"/>
</dbReference>
<dbReference type="InterPro" id="IPR004474">
    <property type="entry name" value="LytR_CpsA_psr"/>
</dbReference>
<evidence type="ECO:0000259" key="1">
    <source>
        <dbReference type="Pfam" id="PF03816"/>
    </source>
</evidence>
<evidence type="ECO:0000313" key="2">
    <source>
        <dbReference type="EMBL" id="ETJ32393.1"/>
    </source>
</evidence>
<protein>
    <submittedName>
        <fullName evidence="2">Transcriptional regulator, LytR family</fullName>
    </submittedName>
</protein>
<accession>W1XPW0</accession>
<proteinExistence type="predicted"/>
<dbReference type="Gene3D" id="3.40.630.190">
    <property type="entry name" value="LCP protein"/>
    <property type="match status" value="1"/>
</dbReference>
<name>W1XPW0_9ZZZZ</name>